<organism evidence="2 3">
    <name type="scientific">Rhizoctonia solani</name>
    <dbReference type="NCBI Taxonomy" id="456999"/>
    <lineage>
        <taxon>Eukaryota</taxon>
        <taxon>Fungi</taxon>
        <taxon>Dikarya</taxon>
        <taxon>Basidiomycota</taxon>
        <taxon>Agaricomycotina</taxon>
        <taxon>Agaricomycetes</taxon>
        <taxon>Cantharellales</taxon>
        <taxon>Ceratobasidiaceae</taxon>
        <taxon>Rhizoctonia</taxon>
    </lineage>
</organism>
<sequence length="137" mass="15059">MATIFTTTGYTCAPATLTYDDDDRLINVVMNRGTKGTYTFKTDHNPSGNLHPFAGQIFCNDIDNLPTEDVDYKLCTGGKYAVVTIGDPEQPTTAVVVAHNERIIPKKYNEGRGEWSIAHAKPEPRRHKGPPSSAGDY</sequence>
<proteinExistence type="predicted"/>
<dbReference type="EMBL" id="CAJMXA010001962">
    <property type="protein sequence ID" value="CAE6473423.1"/>
    <property type="molecule type" value="Genomic_DNA"/>
</dbReference>
<feature type="region of interest" description="Disordered" evidence="1">
    <location>
        <begin position="112"/>
        <end position="137"/>
    </location>
</feature>
<evidence type="ECO:0000313" key="2">
    <source>
        <dbReference type="EMBL" id="CAE6473423.1"/>
    </source>
</evidence>
<protein>
    <submittedName>
        <fullName evidence="2">Uncharacterized protein</fullName>
    </submittedName>
</protein>
<dbReference type="Proteomes" id="UP000663853">
    <property type="component" value="Unassembled WGS sequence"/>
</dbReference>
<reference evidence="2" key="1">
    <citation type="submission" date="2021-01" db="EMBL/GenBank/DDBJ databases">
        <authorList>
            <person name="Kaushik A."/>
        </authorList>
    </citation>
    <scope>NUCLEOTIDE SEQUENCE</scope>
    <source>
        <strain evidence="2">AG6-10EEA</strain>
    </source>
</reference>
<evidence type="ECO:0000256" key="1">
    <source>
        <dbReference type="SAM" id="MobiDB-lite"/>
    </source>
</evidence>
<gene>
    <name evidence="2" type="ORF">RDB_LOCUS77986</name>
</gene>
<evidence type="ECO:0000313" key="3">
    <source>
        <dbReference type="Proteomes" id="UP000663853"/>
    </source>
</evidence>
<name>A0A8H3C7U7_9AGAM</name>
<comment type="caution">
    <text evidence="2">The sequence shown here is derived from an EMBL/GenBank/DDBJ whole genome shotgun (WGS) entry which is preliminary data.</text>
</comment>
<dbReference type="AlphaFoldDB" id="A0A8H3C7U7"/>
<accession>A0A8H3C7U7</accession>